<feature type="domain" description="SCO6045-like C-terminal" evidence="1">
    <location>
        <begin position="8"/>
        <end position="89"/>
    </location>
</feature>
<evidence type="ECO:0000259" key="1">
    <source>
        <dbReference type="Pfam" id="PF26136"/>
    </source>
</evidence>
<proteinExistence type="predicted"/>
<accession>A0A3D9UWS7</accession>
<dbReference type="AlphaFoldDB" id="A0A3D9UWS7"/>
<name>A0A3D9UWS7_9MICO</name>
<protein>
    <recommendedName>
        <fullName evidence="1">SCO6045-like C-terminal domain-containing protein</fullName>
    </recommendedName>
</protein>
<gene>
    <name evidence="2" type="ORF">DFJ65_0175</name>
</gene>
<dbReference type="InterPro" id="IPR058711">
    <property type="entry name" value="SCO6045-like_C"/>
</dbReference>
<dbReference type="RefSeq" id="WP_115921377.1">
    <property type="nucleotide sequence ID" value="NZ_QTUA01000001.1"/>
</dbReference>
<keyword evidence="3" id="KW-1185">Reference proteome</keyword>
<dbReference type="EMBL" id="QTUA01000001">
    <property type="protein sequence ID" value="REF29241.1"/>
    <property type="molecule type" value="Genomic_DNA"/>
</dbReference>
<dbReference type="Proteomes" id="UP000256253">
    <property type="component" value="Unassembled WGS sequence"/>
</dbReference>
<sequence>MSARDELAARQSGVVGELLRGRTPEGFDELRSRHTGRILAMKRVDGMTHVRPEIRMLPEWRTRTTEFAMATTSGQSANWDAQMFVEWVRDHPYPGDDDWVVLDDIRSGRCRLARVRITGHTHLIWHYRRRVHSLPSLYVPST</sequence>
<dbReference type="OrthoDB" id="3779642at2"/>
<comment type="caution">
    <text evidence="2">The sequence shown here is derived from an EMBL/GenBank/DDBJ whole genome shotgun (WGS) entry which is preliminary data.</text>
</comment>
<evidence type="ECO:0000313" key="3">
    <source>
        <dbReference type="Proteomes" id="UP000256253"/>
    </source>
</evidence>
<reference evidence="2 3" key="1">
    <citation type="submission" date="2018-08" db="EMBL/GenBank/DDBJ databases">
        <title>Sequencing the genomes of 1000 actinobacteria strains.</title>
        <authorList>
            <person name="Klenk H.-P."/>
        </authorList>
    </citation>
    <scope>NUCLEOTIDE SEQUENCE [LARGE SCALE GENOMIC DNA]</scope>
    <source>
        <strain evidence="2 3">DSM 22967</strain>
    </source>
</reference>
<dbReference type="Pfam" id="PF26136">
    <property type="entry name" value="SCO6045_C"/>
    <property type="match status" value="1"/>
</dbReference>
<evidence type="ECO:0000313" key="2">
    <source>
        <dbReference type="EMBL" id="REF29241.1"/>
    </source>
</evidence>
<organism evidence="2 3">
    <name type="scientific">Calidifontibacter indicus</name>
    <dbReference type="NCBI Taxonomy" id="419650"/>
    <lineage>
        <taxon>Bacteria</taxon>
        <taxon>Bacillati</taxon>
        <taxon>Actinomycetota</taxon>
        <taxon>Actinomycetes</taxon>
        <taxon>Micrococcales</taxon>
        <taxon>Dermacoccaceae</taxon>
        <taxon>Calidifontibacter</taxon>
    </lineage>
</organism>